<comment type="caution">
    <text evidence="2">The sequence shown here is derived from an EMBL/GenBank/DDBJ whole genome shotgun (WGS) entry which is preliminary data.</text>
</comment>
<proteinExistence type="predicted"/>
<dbReference type="AlphaFoldDB" id="A0A9W6MAA3"/>
<dbReference type="EMBL" id="BSET01000002">
    <property type="protein sequence ID" value="GLK03054.1"/>
    <property type="molecule type" value="Genomic_DNA"/>
</dbReference>
<feature type="transmembrane region" description="Helical" evidence="1">
    <location>
        <begin position="114"/>
        <end position="137"/>
    </location>
</feature>
<dbReference type="Proteomes" id="UP001142325">
    <property type="component" value="Unassembled WGS sequence"/>
</dbReference>
<feature type="transmembrane region" description="Helical" evidence="1">
    <location>
        <begin position="26"/>
        <end position="43"/>
    </location>
</feature>
<dbReference type="RefSeq" id="WP_204937858.1">
    <property type="nucleotide sequence ID" value="NZ_BAAAUM010000002.1"/>
</dbReference>
<keyword evidence="1" id="KW-0812">Transmembrane</keyword>
<accession>A0A9W6MAA3</accession>
<sequence>MSTAEAAPSAAPAAGKLPGAEIIGRIRRLIIVTLLATAAYMMLTGASRGFCPGGITGDGRFLDAFGQITDVAPDCITLSLKPSPLVLVALIGLVFGTLSAVQRRAVDTASALRYLNRAMVIIVVLALVAGLIAHVWFRLLPLETWAETRTLFYPFPFGAVDMTVSPMTGP</sequence>
<feature type="transmembrane region" description="Helical" evidence="1">
    <location>
        <begin position="83"/>
        <end position="102"/>
    </location>
</feature>
<gene>
    <name evidence="2" type="ORF">GCM10017596_27690</name>
</gene>
<evidence type="ECO:0000256" key="1">
    <source>
        <dbReference type="SAM" id="Phobius"/>
    </source>
</evidence>
<reference evidence="2" key="1">
    <citation type="journal article" date="2014" name="Int. J. Syst. Evol. Microbiol.">
        <title>Complete genome sequence of Corynebacterium casei LMG S-19264T (=DSM 44701T), isolated from a smear-ripened cheese.</title>
        <authorList>
            <consortium name="US DOE Joint Genome Institute (JGI-PGF)"/>
            <person name="Walter F."/>
            <person name="Albersmeier A."/>
            <person name="Kalinowski J."/>
            <person name="Ruckert C."/>
        </authorList>
    </citation>
    <scope>NUCLEOTIDE SEQUENCE</scope>
    <source>
        <strain evidence="2">VKM Ac-1958</strain>
    </source>
</reference>
<keyword evidence="1" id="KW-0472">Membrane</keyword>
<reference evidence="2" key="2">
    <citation type="submission" date="2023-01" db="EMBL/GenBank/DDBJ databases">
        <authorList>
            <person name="Sun Q."/>
            <person name="Evtushenko L."/>
        </authorList>
    </citation>
    <scope>NUCLEOTIDE SEQUENCE</scope>
    <source>
        <strain evidence="2">VKM Ac-1958</strain>
    </source>
</reference>
<keyword evidence="3" id="KW-1185">Reference proteome</keyword>
<keyword evidence="1" id="KW-1133">Transmembrane helix</keyword>
<organism evidence="2 3">
    <name type="scientific">Microbacterium keratanolyticum</name>
    <dbReference type="NCBI Taxonomy" id="67574"/>
    <lineage>
        <taxon>Bacteria</taxon>
        <taxon>Bacillati</taxon>
        <taxon>Actinomycetota</taxon>
        <taxon>Actinomycetes</taxon>
        <taxon>Micrococcales</taxon>
        <taxon>Microbacteriaceae</taxon>
        <taxon>Microbacterium</taxon>
    </lineage>
</organism>
<evidence type="ECO:0000313" key="3">
    <source>
        <dbReference type="Proteomes" id="UP001142325"/>
    </source>
</evidence>
<evidence type="ECO:0000313" key="2">
    <source>
        <dbReference type="EMBL" id="GLK03054.1"/>
    </source>
</evidence>
<name>A0A9W6MAA3_9MICO</name>
<protein>
    <submittedName>
        <fullName evidence="2">Uncharacterized protein</fullName>
    </submittedName>
</protein>